<comment type="caution">
    <text evidence="1">The sequence shown here is derived from an EMBL/GenBank/DDBJ whole genome shotgun (WGS) entry which is preliminary data.</text>
</comment>
<dbReference type="RefSeq" id="WP_238204786.1">
    <property type="nucleotide sequence ID" value="NZ_JBHTND010000022.1"/>
</dbReference>
<dbReference type="EMBL" id="JBHTND010000022">
    <property type="protein sequence ID" value="MFD1303047.1"/>
    <property type="molecule type" value="Genomic_DNA"/>
</dbReference>
<name>A0ABW3X0I1_9HYPH</name>
<keyword evidence="2" id="KW-1185">Reference proteome</keyword>
<gene>
    <name evidence="1" type="ORF">ACFQ4G_15845</name>
</gene>
<evidence type="ECO:0000313" key="1">
    <source>
        <dbReference type="EMBL" id="MFD1303047.1"/>
    </source>
</evidence>
<dbReference type="Proteomes" id="UP001597176">
    <property type="component" value="Unassembled WGS sequence"/>
</dbReference>
<organism evidence="1 2">
    <name type="scientific">Methylobacterium marchantiae</name>
    <dbReference type="NCBI Taxonomy" id="600331"/>
    <lineage>
        <taxon>Bacteria</taxon>
        <taxon>Pseudomonadati</taxon>
        <taxon>Pseudomonadota</taxon>
        <taxon>Alphaproteobacteria</taxon>
        <taxon>Hyphomicrobiales</taxon>
        <taxon>Methylobacteriaceae</taxon>
        <taxon>Methylobacterium</taxon>
    </lineage>
</organism>
<accession>A0ABW3X0I1</accession>
<sequence>MSLLGPKDALARAVAGIAAQGFAIVARNTRGDSVYLKPEGGAFALRVSNHARTPKQRANHPDSVTSLVLRQPKTAAQVDAMVAEALRNFAGECRKREG</sequence>
<evidence type="ECO:0000313" key="2">
    <source>
        <dbReference type="Proteomes" id="UP001597176"/>
    </source>
</evidence>
<reference evidence="2" key="1">
    <citation type="journal article" date="2019" name="Int. J. Syst. Evol. Microbiol.">
        <title>The Global Catalogue of Microorganisms (GCM) 10K type strain sequencing project: providing services to taxonomists for standard genome sequencing and annotation.</title>
        <authorList>
            <consortium name="The Broad Institute Genomics Platform"/>
            <consortium name="The Broad Institute Genome Sequencing Center for Infectious Disease"/>
            <person name="Wu L."/>
            <person name="Ma J."/>
        </authorList>
    </citation>
    <scope>NUCLEOTIDE SEQUENCE [LARGE SCALE GENOMIC DNA]</scope>
    <source>
        <strain evidence="2">CCUG 56108</strain>
    </source>
</reference>
<proteinExistence type="predicted"/>
<protein>
    <submittedName>
        <fullName evidence="1">Uncharacterized protein</fullName>
    </submittedName>
</protein>